<proteinExistence type="predicted"/>
<name>A0A3P3ZHS4_LEIBR</name>
<dbReference type="EMBL" id="LS997633">
    <property type="protein sequence ID" value="SYZ69803.1"/>
    <property type="molecule type" value="Genomic_DNA"/>
</dbReference>
<gene>
    <name evidence="2" type="ORF">LBRM2904_34.5080</name>
</gene>
<evidence type="ECO:0000313" key="2">
    <source>
        <dbReference type="EMBL" id="SYZ69803.1"/>
    </source>
</evidence>
<keyword evidence="1" id="KW-0175">Coiled coil</keyword>
<dbReference type="Proteomes" id="UP000319462">
    <property type="component" value="Chromosome 34"/>
</dbReference>
<accession>A0A3P3ZHS4</accession>
<feature type="coiled-coil region" evidence="1">
    <location>
        <begin position="242"/>
        <end position="319"/>
    </location>
</feature>
<sequence length="327" mass="36343">MENTSAAATSDGLRRTQQYLAEVIDECVFVERQRELTERRLSSQLESQRTLIEDLFSVLRDVCRYMSTMEDAILPTLLSTIPATRSEHRQLVQLRSAIRDTIMRLRQDNGAHREDDMLLPTIQHISSGSREGNVPIVSLDRAAKAGAEVMQRLFEGEARLVDALTRATARVEATHAATATENSELTALRARMDELSCLVRSGNAGLLKTAPGPSAPLGLMTAAAAAQEDTSPAATRFAEARVIAYEKTVQALNNELALLHENYAALSRARACDIETLKRHMTDAQRKHEDQITECDAVLNRISLELEQLIQENAQLRCKLQRIAQPE</sequence>
<reference evidence="2 3" key="1">
    <citation type="submission" date="2018-09" db="EMBL/GenBank/DDBJ databases">
        <authorList>
            <person name="Peiro R."/>
            <person name="Begona"/>
            <person name="Cbmso G."/>
            <person name="Lopez M."/>
            <person name="Gonzalez S."/>
        </authorList>
    </citation>
    <scope>NUCLEOTIDE SEQUENCE [LARGE SCALE GENOMIC DNA]</scope>
</reference>
<protein>
    <submittedName>
        <fullName evidence="2">Hypothetical_protein</fullName>
    </submittedName>
</protein>
<evidence type="ECO:0000313" key="3">
    <source>
        <dbReference type="Proteomes" id="UP000319462"/>
    </source>
</evidence>
<organism evidence="2 3">
    <name type="scientific">Leishmania braziliensis MHOM/BR/75/M2904</name>
    <dbReference type="NCBI Taxonomy" id="420245"/>
    <lineage>
        <taxon>Eukaryota</taxon>
        <taxon>Discoba</taxon>
        <taxon>Euglenozoa</taxon>
        <taxon>Kinetoplastea</taxon>
        <taxon>Metakinetoplastina</taxon>
        <taxon>Trypanosomatida</taxon>
        <taxon>Trypanosomatidae</taxon>
        <taxon>Leishmaniinae</taxon>
        <taxon>Leishmania</taxon>
        <taxon>Leishmania braziliensis species complex</taxon>
    </lineage>
</organism>
<evidence type="ECO:0000256" key="1">
    <source>
        <dbReference type="SAM" id="Coils"/>
    </source>
</evidence>
<dbReference type="AlphaFoldDB" id="A0A3P3ZHS4"/>